<dbReference type="AlphaFoldDB" id="A0A9X4XM28"/>
<reference evidence="1 2" key="1">
    <citation type="submission" date="2019-11" db="EMBL/GenBank/DDBJ databases">
        <title>Whole-genome sequence of Rhodoplanes serenus DSM 18633, type strain.</title>
        <authorList>
            <person name="Kyndt J.A."/>
            <person name="Meyer T.E."/>
        </authorList>
    </citation>
    <scope>NUCLEOTIDE SEQUENCE [LARGE SCALE GENOMIC DNA]</scope>
    <source>
        <strain evidence="1 2">DSM 18633</strain>
    </source>
</reference>
<evidence type="ECO:0000313" key="2">
    <source>
        <dbReference type="Proteomes" id="UP000438991"/>
    </source>
</evidence>
<evidence type="ECO:0000313" key="1">
    <source>
        <dbReference type="EMBL" id="MTW16626.1"/>
    </source>
</evidence>
<proteinExistence type="predicted"/>
<comment type="caution">
    <text evidence="1">The sequence shown here is derived from an EMBL/GenBank/DDBJ whole genome shotgun (WGS) entry which is preliminary data.</text>
</comment>
<name>A0A9X4XM28_9BRAD</name>
<protein>
    <submittedName>
        <fullName evidence="1">PD-(D/E)XK motif protein</fullName>
    </submittedName>
</protein>
<dbReference type="Pfam" id="PF14390">
    <property type="entry name" value="DUF4420"/>
    <property type="match status" value="1"/>
</dbReference>
<accession>A0A9X4XM28</accession>
<gene>
    <name evidence="1" type="ORF">GJ689_10460</name>
</gene>
<organism evidence="1 2">
    <name type="scientific">Rhodoplanes serenus</name>
    <dbReference type="NCBI Taxonomy" id="200615"/>
    <lineage>
        <taxon>Bacteria</taxon>
        <taxon>Pseudomonadati</taxon>
        <taxon>Pseudomonadota</taxon>
        <taxon>Alphaproteobacteria</taxon>
        <taxon>Hyphomicrobiales</taxon>
        <taxon>Nitrobacteraceae</taxon>
        <taxon>Rhodoplanes</taxon>
    </lineage>
</organism>
<dbReference type="Proteomes" id="UP000438991">
    <property type="component" value="Unassembled WGS sequence"/>
</dbReference>
<sequence>MEADDWMDIAPAPAAAADNVRRADTAHPLDFFRGRDFAGRYIFSLTSDSGCRNLPEPPRLNGIEVALERRASDGARLVLTLPGREHFDIFRALCAHLLQATASLPRGANASGLRLVLRRLADWHEMLRRRRDDLLSVPERIGLSGELLFLREVILPRLSAHDAASSWRGCHRDEQDFAVGHWQFEIKTQLSTADQRLIIASEAQLDTAGSQLLLCHQTIAASPPAADAFTLNSLVASLGKVFEAAGPSAKDVFDAGLDAWGYARHEDYDQPTWVLTDRRLFEVREGFPRIVSALLPRGVQNVSYEVLLRDCEPFTVDLGQIMSRIFA</sequence>
<dbReference type="EMBL" id="WNKV01000007">
    <property type="protein sequence ID" value="MTW16626.1"/>
    <property type="molecule type" value="Genomic_DNA"/>
</dbReference>
<dbReference type="RefSeq" id="WP_155479558.1">
    <property type="nucleotide sequence ID" value="NZ_WNKV01000007.1"/>
</dbReference>
<dbReference type="InterPro" id="IPR025534">
    <property type="entry name" value="DUF4420"/>
</dbReference>